<feature type="repeat" description="TPR" evidence="3">
    <location>
        <begin position="151"/>
        <end position="184"/>
    </location>
</feature>
<feature type="repeat" description="TPR" evidence="3">
    <location>
        <begin position="186"/>
        <end position="219"/>
    </location>
</feature>
<feature type="region of interest" description="Disordered" evidence="4">
    <location>
        <begin position="901"/>
        <end position="1054"/>
    </location>
</feature>
<proteinExistence type="predicted"/>
<evidence type="ECO:0000313" key="6">
    <source>
        <dbReference type="EMBL" id="JAC83901.1"/>
    </source>
</evidence>
<evidence type="ECO:0000256" key="2">
    <source>
        <dbReference type="ARBA" id="ARBA00022803"/>
    </source>
</evidence>
<dbReference type="InterPro" id="IPR031101">
    <property type="entry name" value="Ctr9"/>
</dbReference>
<accession>A0A061S1F9</accession>
<dbReference type="PROSITE" id="PS50005">
    <property type="entry name" value="TPR"/>
    <property type="match status" value="4"/>
</dbReference>
<dbReference type="EMBL" id="GBEZ01001036">
    <property type="protein sequence ID" value="JAC83901.1"/>
    <property type="molecule type" value="Transcribed_RNA"/>
</dbReference>
<feature type="compositionally biased region" description="Basic and acidic residues" evidence="4">
    <location>
        <begin position="901"/>
        <end position="913"/>
    </location>
</feature>
<name>A0A061S1F9_9CHLO</name>
<organism evidence="5">
    <name type="scientific">Tetraselmis sp. GSL018</name>
    <dbReference type="NCBI Taxonomy" id="582737"/>
    <lineage>
        <taxon>Eukaryota</taxon>
        <taxon>Viridiplantae</taxon>
        <taxon>Chlorophyta</taxon>
        <taxon>core chlorophytes</taxon>
        <taxon>Chlorodendrophyceae</taxon>
        <taxon>Chlorodendrales</taxon>
        <taxon>Chlorodendraceae</taxon>
        <taxon>Tetraselmis</taxon>
    </lineage>
</organism>
<dbReference type="Pfam" id="PF14559">
    <property type="entry name" value="TPR_19"/>
    <property type="match status" value="2"/>
</dbReference>
<dbReference type="PANTHER" id="PTHR14027">
    <property type="entry name" value="RNA POLYMERASE-ASSOCIATED PROTEIN CTR9"/>
    <property type="match status" value="1"/>
</dbReference>
<evidence type="ECO:0000256" key="3">
    <source>
        <dbReference type="PROSITE-ProRule" id="PRU00339"/>
    </source>
</evidence>
<dbReference type="Pfam" id="PF13432">
    <property type="entry name" value="TPR_16"/>
    <property type="match status" value="2"/>
</dbReference>
<dbReference type="PANTHER" id="PTHR14027:SF2">
    <property type="entry name" value="RNA POLYMERASE-ASSOCIATED PROTEIN CTR9 HOMOLOG"/>
    <property type="match status" value="1"/>
</dbReference>
<evidence type="ECO:0000256" key="4">
    <source>
        <dbReference type="SAM" id="MobiDB-lite"/>
    </source>
</evidence>
<feature type="compositionally biased region" description="Basic and acidic residues" evidence="4">
    <location>
        <begin position="940"/>
        <end position="969"/>
    </location>
</feature>
<dbReference type="SUPFAM" id="SSF81901">
    <property type="entry name" value="HCP-like"/>
    <property type="match status" value="2"/>
</dbReference>
<dbReference type="InterPro" id="IPR011990">
    <property type="entry name" value="TPR-like_helical_dom_sf"/>
</dbReference>
<dbReference type="SUPFAM" id="SSF48452">
    <property type="entry name" value="TPR-like"/>
    <property type="match status" value="2"/>
</dbReference>
<dbReference type="SMART" id="SM00028">
    <property type="entry name" value="TPR"/>
    <property type="match status" value="12"/>
</dbReference>
<dbReference type="AlphaFoldDB" id="A0A061S1F9"/>
<reference evidence="5" key="1">
    <citation type="submission" date="2014-05" db="EMBL/GenBank/DDBJ databases">
        <title>The transcriptome of the halophilic microalga Tetraselmis sp. GSL018 isolated from the Great Salt Lake, Utah.</title>
        <authorList>
            <person name="Jinkerson R.E."/>
            <person name="D'Adamo S."/>
            <person name="Posewitz M.C."/>
        </authorList>
    </citation>
    <scope>NUCLEOTIDE SEQUENCE</scope>
    <source>
        <strain evidence="5">GSL018</strain>
    </source>
</reference>
<feature type="compositionally biased region" description="Basic and acidic residues" evidence="4">
    <location>
        <begin position="868"/>
        <end position="883"/>
    </location>
</feature>
<dbReference type="InterPro" id="IPR019734">
    <property type="entry name" value="TPR_rpt"/>
</dbReference>
<feature type="repeat" description="TPR" evidence="3">
    <location>
        <begin position="680"/>
        <end position="713"/>
    </location>
</feature>
<gene>
    <name evidence="5" type="primary">CTR9</name>
    <name evidence="5" type="ORF">TSPGSL018_19750</name>
    <name evidence="6" type="ORF">TSPGSL018_2232</name>
</gene>
<dbReference type="GO" id="GO:0000993">
    <property type="term" value="F:RNA polymerase II complex binding"/>
    <property type="evidence" value="ECO:0007669"/>
    <property type="project" value="TreeGrafter"/>
</dbReference>
<dbReference type="Gene3D" id="1.25.40.10">
    <property type="entry name" value="Tetratricopeptide repeat domain"/>
    <property type="match status" value="4"/>
</dbReference>
<protein>
    <submittedName>
        <fullName evidence="5">RNA polymerase-associated protein CTR9</fullName>
    </submittedName>
</protein>
<dbReference type="GO" id="GO:0006355">
    <property type="term" value="P:regulation of DNA-templated transcription"/>
    <property type="evidence" value="ECO:0007669"/>
    <property type="project" value="InterPro"/>
</dbReference>
<dbReference type="GO" id="GO:0006368">
    <property type="term" value="P:transcription elongation by RNA polymerase II"/>
    <property type="evidence" value="ECO:0007669"/>
    <property type="project" value="TreeGrafter"/>
</dbReference>
<dbReference type="GO" id="GO:0016593">
    <property type="term" value="C:Cdc73/Paf1 complex"/>
    <property type="evidence" value="ECO:0007669"/>
    <property type="project" value="TreeGrafter"/>
</dbReference>
<dbReference type="EMBL" id="GBEZ01008964">
    <property type="protein sequence ID" value="JAC76601.1"/>
    <property type="molecule type" value="Transcribed_RNA"/>
</dbReference>
<evidence type="ECO:0000313" key="5">
    <source>
        <dbReference type="EMBL" id="JAC76601.1"/>
    </source>
</evidence>
<sequence>MELPIDELPNTESTMNDLLEVLRGEVAPLELWLALAKVYLSQGNVNNFLRLMEEACSPEAEEFYEAYSRIRMFCALAAYYTHRGRTEKGHQRNEAFNTARQLLQEARRIDFSEQLPVLGMAQLALAQGNALQAKSDFESAKNMRNNGQVNVAPAVALANMALQAGQVDEALRRYKKALRDHPRGPPELRLGIAVCCYRKGNFSQAKAAFERVLELDPRNIDAMHGLAVMKFNSDSAADKREALELLQDAYHWDPTNSAVLNMLAHQYLLRGDYGRVEALARSSAAQSSTEKTRAQSFLLLARAAHAMRKFPEAAAHYQQAAQLDKGLALPHFGLAQMNLHNLEYKNAISELESVLQIAPSSVDALRVIGRLYKQQPQRVERAISTFFEKFDKKKEGLMLGAEVWEMFGELQATGNPKEALSAYTKALELIQQGGGTAMECAQMVNNTAVLTYRLGDVQEAKHLMKRALEHAAADGGGQSGSALATIKFNMARVHEASSNFKEAAELYKELLEEHPGYTACYLRLAHMEKVEGRRDSAQDWVQKALDRSPRNRDALTMMAMMHMERRRWLDANNVIKELLDLDKDDPCSLVMKGNLALISLPTKQGRGQEAQDLEKARKDHFGTAMHSFQLALGKDSSNAYAANGIGVVLAEEGDMATARSVFTQVQEAVAANPQWQIVMPDAHLNLANVYLACQDYVSAIKMYQAVLKRHYNNKDAGVLLYLARAHYDSEALEEAKRILLKAIHVAPTDPRLRFNLALAMQQNAAKCLQAFKAERQTPSGRLKCAETAQEELRQALRLFSHLHSLGHASTGIEEPKLKAHITYCKDIAEKAKVMHDNARREVWAAERKLDSQRLALESQKMQAQIAQEKQRQREQREKEEREKLALEQQRKLERLREQWEEEKATMATEAKEPKRPRKRPEDDFIDENPYPDALDELEERAERIGGETAEGEPRFRLKKRQRDDQDDGQRASLAAAGLDSDDEGAPAGPGPDRNGSAGDGDEPEARRMRRGGGVLDDDDDDEDGGGGGSAFGDGEGPKLDEAKMNDLFGSDEDD</sequence>
<feature type="region of interest" description="Disordered" evidence="4">
    <location>
        <begin position="860"/>
        <end position="883"/>
    </location>
</feature>
<feature type="repeat" description="TPR" evidence="3">
    <location>
        <begin position="484"/>
        <end position="517"/>
    </location>
</feature>
<evidence type="ECO:0000256" key="1">
    <source>
        <dbReference type="ARBA" id="ARBA00022737"/>
    </source>
</evidence>
<feature type="compositionally biased region" description="Gly residues" evidence="4">
    <location>
        <begin position="1025"/>
        <end position="1034"/>
    </location>
</feature>
<keyword evidence="2 3" id="KW-0802">TPR repeat</keyword>
<feature type="compositionally biased region" description="Acidic residues" evidence="4">
    <location>
        <begin position="1015"/>
        <end position="1024"/>
    </location>
</feature>
<keyword evidence="1" id="KW-0677">Repeat</keyword>
<feature type="compositionally biased region" description="Basic and acidic residues" evidence="4">
    <location>
        <begin position="1035"/>
        <end position="1044"/>
    </location>
</feature>